<sequence>MHCPLCDLHSSLFIFFFCSISSHSSSFLRITVMAAAAGFTGVPSLFGVYRQILRSIDNMCTKPLGNVEWRNNMLEQLRAQAAAVTPGDREAARIAQLNAQDLLIMLQATRAYRELLFTYQSDPLSQSERIALSARRVGLNLPNLEDKAAFSTALDAATMAPSSSAKSQASDSGNMSDVVQGAAAKFFASSKVQAASQIPTSTSAADIATASDQLSTPRRR</sequence>
<organism evidence="3 4">
    <name type="scientific">Capsaspora owczarzaki (strain ATCC 30864)</name>
    <dbReference type="NCBI Taxonomy" id="595528"/>
    <lineage>
        <taxon>Eukaryota</taxon>
        <taxon>Filasterea</taxon>
        <taxon>Capsaspora</taxon>
    </lineage>
</organism>
<gene>
    <name evidence="3" type="ORF">CAOG_005984</name>
</gene>
<dbReference type="InParanoid" id="A0A0D2X468"/>
<feature type="compositionally biased region" description="Low complexity" evidence="1">
    <location>
        <begin position="200"/>
        <end position="212"/>
    </location>
</feature>
<dbReference type="OrthoDB" id="15893at2759"/>
<keyword evidence="2" id="KW-0812">Transmembrane</keyword>
<accession>A0A0D2X468</accession>
<evidence type="ECO:0000256" key="2">
    <source>
        <dbReference type="SAM" id="Phobius"/>
    </source>
</evidence>
<reference evidence="4" key="1">
    <citation type="submission" date="2011-02" db="EMBL/GenBank/DDBJ databases">
        <title>The Genome Sequence of Capsaspora owczarzaki ATCC 30864.</title>
        <authorList>
            <person name="Russ C."/>
            <person name="Cuomo C."/>
            <person name="Burger G."/>
            <person name="Gray M.W."/>
            <person name="Holland P.W.H."/>
            <person name="King N."/>
            <person name="Lang F.B.F."/>
            <person name="Roger A.J."/>
            <person name="Ruiz-Trillo I."/>
            <person name="Young S.K."/>
            <person name="Zeng Q."/>
            <person name="Gargeya S."/>
            <person name="Alvarado L."/>
            <person name="Berlin A."/>
            <person name="Chapman S.B."/>
            <person name="Chen Z."/>
            <person name="Freedman E."/>
            <person name="Gellesch M."/>
            <person name="Goldberg J."/>
            <person name="Griggs A."/>
            <person name="Gujja S."/>
            <person name="Heilman E."/>
            <person name="Heiman D."/>
            <person name="Howarth C."/>
            <person name="Mehta T."/>
            <person name="Neiman D."/>
            <person name="Pearson M."/>
            <person name="Roberts A."/>
            <person name="Saif S."/>
            <person name="Shea T."/>
            <person name="Shenoy N."/>
            <person name="Sisk P."/>
            <person name="Stolte C."/>
            <person name="Sykes S."/>
            <person name="White J."/>
            <person name="Yandava C."/>
            <person name="Haas B."/>
            <person name="Nusbaum C."/>
            <person name="Birren B."/>
        </authorList>
    </citation>
    <scope>NUCLEOTIDE SEQUENCE</scope>
    <source>
        <strain evidence="4">ATCC 30864</strain>
    </source>
</reference>
<feature type="transmembrane region" description="Helical" evidence="2">
    <location>
        <begin position="27"/>
        <end position="49"/>
    </location>
</feature>
<dbReference type="EMBL" id="KE346369">
    <property type="protein sequence ID" value="KJE95534.1"/>
    <property type="molecule type" value="Genomic_DNA"/>
</dbReference>
<evidence type="ECO:0000313" key="4">
    <source>
        <dbReference type="Proteomes" id="UP000008743"/>
    </source>
</evidence>
<keyword evidence="2" id="KW-1133">Transmembrane helix</keyword>
<protein>
    <submittedName>
        <fullName evidence="3">Uncharacterized protein</fullName>
    </submittedName>
</protein>
<evidence type="ECO:0000313" key="3">
    <source>
        <dbReference type="EMBL" id="KJE95534.1"/>
    </source>
</evidence>
<dbReference type="Pfam" id="PF13233">
    <property type="entry name" value="Complex1_LYR_2"/>
    <property type="match status" value="1"/>
</dbReference>
<dbReference type="AlphaFoldDB" id="A0A0D2X468"/>
<dbReference type="PhylomeDB" id="A0A0D2X468"/>
<proteinExistence type="predicted"/>
<name>A0A0D2X468_CAPO3</name>
<feature type="region of interest" description="Disordered" evidence="1">
    <location>
        <begin position="196"/>
        <end position="220"/>
    </location>
</feature>
<keyword evidence="2" id="KW-0472">Membrane</keyword>
<evidence type="ECO:0000256" key="1">
    <source>
        <dbReference type="SAM" id="MobiDB-lite"/>
    </source>
</evidence>
<dbReference type="Proteomes" id="UP000008743">
    <property type="component" value="Unassembled WGS sequence"/>
</dbReference>
<keyword evidence="4" id="KW-1185">Reference proteome</keyword>